<dbReference type="Proteomes" id="UP001500002">
    <property type="component" value="Unassembled WGS sequence"/>
</dbReference>
<organism evidence="2 3">
    <name type="scientific">Agromyces neolithicus</name>
    <dbReference type="NCBI Taxonomy" id="269420"/>
    <lineage>
        <taxon>Bacteria</taxon>
        <taxon>Bacillati</taxon>
        <taxon>Actinomycetota</taxon>
        <taxon>Actinomycetes</taxon>
        <taxon>Micrococcales</taxon>
        <taxon>Microbacteriaceae</taxon>
        <taxon>Agromyces</taxon>
    </lineage>
</organism>
<dbReference type="EMBL" id="BAAANJ010000009">
    <property type="protein sequence ID" value="GAA1815018.1"/>
    <property type="molecule type" value="Genomic_DNA"/>
</dbReference>
<evidence type="ECO:0000313" key="2">
    <source>
        <dbReference type="EMBL" id="GAA1815018.1"/>
    </source>
</evidence>
<keyword evidence="1" id="KW-0472">Membrane</keyword>
<keyword evidence="1" id="KW-1133">Transmembrane helix</keyword>
<comment type="caution">
    <text evidence="2">The sequence shown here is derived from an EMBL/GenBank/DDBJ whole genome shotgun (WGS) entry which is preliminary data.</text>
</comment>
<feature type="transmembrane region" description="Helical" evidence="1">
    <location>
        <begin position="606"/>
        <end position="626"/>
    </location>
</feature>
<gene>
    <name evidence="2" type="ORF">GCM10009749_25820</name>
</gene>
<name>A0ABN2M9I1_9MICO</name>
<reference evidence="2 3" key="1">
    <citation type="journal article" date="2019" name="Int. J. Syst. Evol. Microbiol.">
        <title>The Global Catalogue of Microorganisms (GCM) 10K type strain sequencing project: providing services to taxonomists for standard genome sequencing and annotation.</title>
        <authorList>
            <consortium name="The Broad Institute Genomics Platform"/>
            <consortium name="The Broad Institute Genome Sequencing Center for Infectious Disease"/>
            <person name="Wu L."/>
            <person name="Ma J."/>
        </authorList>
    </citation>
    <scope>NUCLEOTIDE SEQUENCE [LARGE SCALE GENOMIC DNA]</scope>
    <source>
        <strain evidence="2 3">JCM 14322</strain>
    </source>
</reference>
<dbReference type="SUPFAM" id="SSF53474">
    <property type="entry name" value="alpha/beta-Hydrolases"/>
    <property type="match status" value="1"/>
</dbReference>
<accession>A0ABN2M9I1</accession>
<evidence type="ECO:0000313" key="3">
    <source>
        <dbReference type="Proteomes" id="UP001500002"/>
    </source>
</evidence>
<dbReference type="Gene3D" id="3.40.50.1820">
    <property type="entry name" value="alpha/beta hydrolase"/>
    <property type="match status" value="1"/>
</dbReference>
<dbReference type="RefSeq" id="WP_344296718.1">
    <property type="nucleotide sequence ID" value="NZ_BAAANJ010000009.1"/>
</dbReference>
<feature type="transmembrane region" description="Helical" evidence="1">
    <location>
        <begin position="528"/>
        <end position="549"/>
    </location>
</feature>
<feature type="transmembrane region" description="Helical" evidence="1">
    <location>
        <begin position="155"/>
        <end position="173"/>
    </location>
</feature>
<feature type="transmembrane region" description="Helical" evidence="1">
    <location>
        <begin position="569"/>
        <end position="594"/>
    </location>
</feature>
<protein>
    <recommendedName>
        <fullName evidence="4">Alpha/beta hydrolase</fullName>
    </recommendedName>
</protein>
<proteinExistence type="predicted"/>
<feature type="transmembrane region" description="Helical" evidence="1">
    <location>
        <begin position="456"/>
        <end position="474"/>
    </location>
</feature>
<keyword evidence="1" id="KW-0812">Transmembrane</keyword>
<keyword evidence="3" id="KW-1185">Reference proteome</keyword>
<evidence type="ECO:0008006" key="4">
    <source>
        <dbReference type="Google" id="ProtNLM"/>
    </source>
</evidence>
<sequence>MRISKEPAPDGVAAEAADDALTDAFDVALVVVHGMGDAYTSQILLEWAEPLLGRLEWLARDPLIGGDREGFGVVINESTLAGATPVVTATVTFPKRQHEQGARRTPPDGEPEKATRRIAILEARWEDAFVPLDRRAVFKWAVRFLWRAFRRMLRLFAYTLVFLPWYVLLRHLRSPETSLLPFPLNVIVDGVRLIASTLMFAVMWVFIVALGIVLTPILPLLSPLLIIPAFARFAKGALDTIVESIGDAATWREMPVRASAMRMVVRDAVTHASRLVGKKGEVHVLAHSQGAAVATYALLEELVPDKLNVRRLTTVGAAVVLLGKEKWPGRNTPYRPIERWVELNAELPPDRRLVWQNYWATWDPFSAGPIADRSEELQRRWRASYFPEIASTPDGPEEHAVHNTNQPFLDHSLYYDNVTEVIEPTALNLLGDDYPRPPAAVEYVETRLSVIAKKSLGANFLAAVVIAAIVPGLPPVSEAFAWLLSGISSAVAWVFDLFNGSAPPPDFEQNVGWLRRVDPDTGVESLSIWGWIVAASLILAALVWVNQQLHRVILRSRVWKRSPADARRWLAYTMIPRSLYALAAAAAVFFGIALWPDWDGWTDDQLASFLGWTAVVLLFLTALAVFQPRFAPAPVVVPGTMPPVPGVPEGAATVPTAQPAQPAESKVSRALITDVPAREPVASGTTATTGLVANLAMTAAVDKPAEREMTLGRAMRNADYTGERDDRRIATGGV</sequence>
<evidence type="ECO:0000256" key="1">
    <source>
        <dbReference type="SAM" id="Phobius"/>
    </source>
</evidence>
<dbReference type="InterPro" id="IPR029058">
    <property type="entry name" value="AB_hydrolase_fold"/>
</dbReference>
<feature type="transmembrane region" description="Helical" evidence="1">
    <location>
        <begin position="193"/>
        <end position="226"/>
    </location>
</feature>